<keyword evidence="11" id="KW-0739">Sodium transport</keyword>
<keyword evidence="7 12" id="KW-1133">Transmembrane helix</keyword>
<dbReference type="OrthoDB" id="9774146at2"/>
<feature type="transmembrane region" description="Helical" evidence="12">
    <location>
        <begin position="68"/>
        <end position="88"/>
    </location>
</feature>
<dbReference type="PANTHER" id="PTHR10110:SF195">
    <property type="entry name" value="NA(+)_H(+) ANTIPORTER NHAS2"/>
    <property type="match status" value="1"/>
</dbReference>
<reference evidence="15" key="1">
    <citation type="submission" date="2016-10" db="EMBL/GenBank/DDBJ databases">
        <authorList>
            <person name="Varghese N."/>
            <person name="Submissions S."/>
        </authorList>
    </citation>
    <scope>NUCLEOTIDE SEQUENCE [LARGE SCALE GENOMIC DNA]</scope>
    <source>
        <strain evidence="15">SUR2</strain>
    </source>
</reference>
<feature type="transmembrane region" description="Helical" evidence="12">
    <location>
        <begin position="381"/>
        <end position="402"/>
    </location>
</feature>
<feature type="transmembrane region" description="Helical" evidence="12">
    <location>
        <begin position="29"/>
        <end position="48"/>
    </location>
</feature>
<evidence type="ECO:0000256" key="12">
    <source>
        <dbReference type="SAM" id="Phobius"/>
    </source>
</evidence>
<keyword evidence="5" id="KW-1003">Cell membrane</keyword>
<dbReference type="RefSeq" id="WP_072410205.1">
    <property type="nucleotide sequence ID" value="NZ_FPKW01000008.1"/>
</dbReference>
<keyword evidence="8" id="KW-0915">Sodium</keyword>
<evidence type="ECO:0000256" key="11">
    <source>
        <dbReference type="ARBA" id="ARBA00023201"/>
    </source>
</evidence>
<dbReference type="GO" id="GO:0005886">
    <property type="term" value="C:plasma membrane"/>
    <property type="evidence" value="ECO:0007669"/>
    <property type="project" value="UniProtKB-SubCell"/>
</dbReference>
<feature type="transmembrane region" description="Helical" evidence="12">
    <location>
        <begin position="318"/>
        <end position="335"/>
    </location>
</feature>
<evidence type="ECO:0000313" key="14">
    <source>
        <dbReference type="EMBL" id="SFZ94948.1"/>
    </source>
</evidence>
<dbReference type="Gene3D" id="6.10.140.1330">
    <property type="match status" value="1"/>
</dbReference>
<dbReference type="InterPro" id="IPR006153">
    <property type="entry name" value="Cation/H_exchanger_TM"/>
</dbReference>
<evidence type="ECO:0000256" key="3">
    <source>
        <dbReference type="ARBA" id="ARBA00022448"/>
    </source>
</evidence>
<feature type="transmembrane region" description="Helical" evidence="12">
    <location>
        <begin position="256"/>
        <end position="274"/>
    </location>
</feature>
<keyword evidence="6 12" id="KW-0812">Transmembrane</keyword>
<evidence type="ECO:0000256" key="5">
    <source>
        <dbReference type="ARBA" id="ARBA00022475"/>
    </source>
</evidence>
<dbReference type="AlphaFoldDB" id="A0A1K2IR61"/>
<feature type="domain" description="Cation/H+ exchanger transmembrane" evidence="13">
    <location>
        <begin position="12"/>
        <end position="404"/>
    </location>
</feature>
<evidence type="ECO:0000256" key="2">
    <source>
        <dbReference type="ARBA" id="ARBA00007367"/>
    </source>
</evidence>
<dbReference type="GO" id="GO:0015386">
    <property type="term" value="F:potassium:proton antiporter activity"/>
    <property type="evidence" value="ECO:0007669"/>
    <property type="project" value="TreeGrafter"/>
</dbReference>
<dbReference type="GO" id="GO:0015385">
    <property type="term" value="F:sodium:proton antiporter activity"/>
    <property type="evidence" value="ECO:0007669"/>
    <property type="project" value="InterPro"/>
</dbReference>
<comment type="similarity">
    <text evidence="2">Belongs to the monovalent cation:proton antiporter 1 (CPA1) transporter (TC 2.A.36) family.</text>
</comment>
<gene>
    <name evidence="14" type="ORF">SAMN05216324_10863</name>
</gene>
<organism evidence="14 15">
    <name type="scientific">Chryseobacterium limigenitum</name>
    <dbReference type="NCBI Taxonomy" id="1612149"/>
    <lineage>
        <taxon>Bacteria</taxon>
        <taxon>Pseudomonadati</taxon>
        <taxon>Bacteroidota</taxon>
        <taxon>Flavobacteriia</taxon>
        <taxon>Flavobacteriales</taxon>
        <taxon>Weeksellaceae</taxon>
        <taxon>Chryseobacterium group</taxon>
        <taxon>Chryseobacterium</taxon>
    </lineage>
</organism>
<sequence length="426" mass="46920">MELYYSFSALIVLASIFAYLNYRFLKLPSTIGIMVIAIVVSIILVSFGETFLPRTFWHLYDLMNGIDFTEVLMGAMLNFLLFAGGIHINIDDLKEQFRPVVIFSTAGVLISTFVVGFGMFYILPFLGINLPFIYCLLFGALISPTDPVAVLSILKQAKVSKSLETKVAGESLFNDGMAVVIFSVVLQLAIGKEVDLGIESIGLLLLKEAGGGLFLGIVLGWVTSRLMREVDDYIISVLVTLSVVMGGYLIARQMHISGPLTMVAAGLFMGNFNVRFKMKSITQDYLIKFWELIDEILNAVLFLFIGFELLMIKDLRHFIVPGLAAIVIVLLARVISIWGPTKLMKTTFSPQTVKVLVWGGIRGGVSIALAMSIPKSEYSEIILSITYCVVVFSIIVQGLTIAKVANPNKIAKEERELGNITSDESH</sequence>
<dbReference type="Pfam" id="PF00999">
    <property type="entry name" value="Na_H_Exchanger"/>
    <property type="match status" value="1"/>
</dbReference>
<comment type="subcellular location">
    <subcellularLocation>
        <location evidence="1">Cell membrane</location>
        <topology evidence="1">Multi-pass membrane protein</topology>
    </subcellularLocation>
</comment>
<proteinExistence type="inferred from homology"/>
<evidence type="ECO:0000256" key="1">
    <source>
        <dbReference type="ARBA" id="ARBA00004651"/>
    </source>
</evidence>
<dbReference type="Proteomes" id="UP000182034">
    <property type="component" value="Unassembled WGS sequence"/>
</dbReference>
<feature type="transmembrane region" description="Helical" evidence="12">
    <location>
        <begin position="233"/>
        <end position="250"/>
    </location>
</feature>
<feature type="transmembrane region" description="Helical" evidence="12">
    <location>
        <begin position="355"/>
        <end position="375"/>
    </location>
</feature>
<feature type="transmembrane region" description="Helical" evidence="12">
    <location>
        <begin position="100"/>
        <end position="122"/>
    </location>
</feature>
<feature type="transmembrane region" description="Helical" evidence="12">
    <location>
        <begin position="128"/>
        <end position="151"/>
    </location>
</feature>
<dbReference type="STRING" id="1612149.SAMN05216324_10863"/>
<feature type="transmembrane region" description="Helical" evidence="12">
    <location>
        <begin position="202"/>
        <end position="221"/>
    </location>
</feature>
<dbReference type="GO" id="GO:0098719">
    <property type="term" value="P:sodium ion import across plasma membrane"/>
    <property type="evidence" value="ECO:0007669"/>
    <property type="project" value="TreeGrafter"/>
</dbReference>
<evidence type="ECO:0000256" key="7">
    <source>
        <dbReference type="ARBA" id="ARBA00022989"/>
    </source>
</evidence>
<evidence type="ECO:0000256" key="9">
    <source>
        <dbReference type="ARBA" id="ARBA00023065"/>
    </source>
</evidence>
<evidence type="ECO:0000256" key="4">
    <source>
        <dbReference type="ARBA" id="ARBA00022449"/>
    </source>
</evidence>
<evidence type="ECO:0000256" key="6">
    <source>
        <dbReference type="ARBA" id="ARBA00022692"/>
    </source>
</evidence>
<evidence type="ECO:0000256" key="8">
    <source>
        <dbReference type="ARBA" id="ARBA00023053"/>
    </source>
</evidence>
<keyword evidence="9" id="KW-0406">Ion transport</keyword>
<accession>A0A1K2IR61</accession>
<protein>
    <submittedName>
        <fullName evidence="14">Sodium/proton antiporter, CPA1 family</fullName>
    </submittedName>
</protein>
<feature type="transmembrane region" description="Helical" evidence="12">
    <location>
        <begin position="295"/>
        <end position="312"/>
    </location>
</feature>
<dbReference type="PANTHER" id="PTHR10110">
    <property type="entry name" value="SODIUM/HYDROGEN EXCHANGER"/>
    <property type="match status" value="1"/>
</dbReference>
<keyword evidence="10 12" id="KW-0472">Membrane</keyword>
<dbReference type="GO" id="GO:0051453">
    <property type="term" value="P:regulation of intracellular pH"/>
    <property type="evidence" value="ECO:0007669"/>
    <property type="project" value="TreeGrafter"/>
</dbReference>
<keyword evidence="3" id="KW-0813">Transport</keyword>
<dbReference type="InterPro" id="IPR018422">
    <property type="entry name" value="Cation/H_exchanger_CPA1"/>
</dbReference>
<feature type="transmembrane region" description="Helical" evidence="12">
    <location>
        <begin position="6"/>
        <end position="22"/>
    </location>
</feature>
<keyword evidence="4" id="KW-0050">Antiport</keyword>
<name>A0A1K2IR61_9FLAO</name>
<evidence type="ECO:0000256" key="10">
    <source>
        <dbReference type="ARBA" id="ARBA00023136"/>
    </source>
</evidence>
<dbReference type="EMBL" id="FPKW01000008">
    <property type="protein sequence ID" value="SFZ94948.1"/>
    <property type="molecule type" value="Genomic_DNA"/>
</dbReference>
<evidence type="ECO:0000259" key="13">
    <source>
        <dbReference type="Pfam" id="PF00999"/>
    </source>
</evidence>
<feature type="transmembrane region" description="Helical" evidence="12">
    <location>
        <begin position="172"/>
        <end position="190"/>
    </location>
</feature>
<evidence type="ECO:0000313" key="15">
    <source>
        <dbReference type="Proteomes" id="UP000182034"/>
    </source>
</evidence>
<keyword evidence="15" id="KW-1185">Reference proteome</keyword>